<evidence type="ECO:0000313" key="3">
    <source>
        <dbReference type="Proteomes" id="UP001157186"/>
    </source>
</evidence>
<feature type="domain" description="DUF4440" evidence="1">
    <location>
        <begin position="28"/>
        <end position="139"/>
    </location>
</feature>
<name>A0ABQ6GVT8_9GAMM</name>
<dbReference type="Pfam" id="PF14534">
    <property type="entry name" value="DUF4440"/>
    <property type="match status" value="1"/>
</dbReference>
<gene>
    <name evidence="2" type="ORF">tinsulaeT_27990</name>
</gene>
<reference evidence="2 3" key="1">
    <citation type="submission" date="2023-03" db="EMBL/GenBank/DDBJ databases">
        <title>Draft genome sequence of Thalassotalea insulae KCTC 62186T.</title>
        <authorList>
            <person name="Sawabe T."/>
        </authorList>
    </citation>
    <scope>NUCLEOTIDE SEQUENCE [LARGE SCALE GENOMIC DNA]</scope>
    <source>
        <strain evidence="2 3">KCTC 62186</strain>
    </source>
</reference>
<proteinExistence type="predicted"/>
<dbReference type="Proteomes" id="UP001157186">
    <property type="component" value="Unassembled WGS sequence"/>
</dbReference>
<accession>A0ABQ6GVT8</accession>
<protein>
    <recommendedName>
        <fullName evidence="1">DUF4440 domain-containing protein</fullName>
    </recommendedName>
</protein>
<dbReference type="RefSeq" id="WP_284245371.1">
    <property type="nucleotide sequence ID" value="NZ_BSST01000001.1"/>
</dbReference>
<evidence type="ECO:0000259" key="1">
    <source>
        <dbReference type="Pfam" id="PF14534"/>
    </source>
</evidence>
<dbReference type="InterPro" id="IPR032710">
    <property type="entry name" value="NTF2-like_dom_sf"/>
</dbReference>
<dbReference type="InterPro" id="IPR027843">
    <property type="entry name" value="DUF4440"/>
</dbReference>
<dbReference type="Gene3D" id="3.10.450.50">
    <property type="match status" value="1"/>
</dbReference>
<organism evidence="2 3">
    <name type="scientific">Thalassotalea insulae</name>
    <dbReference type="NCBI Taxonomy" id="2056778"/>
    <lineage>
        <taxon>Bacteria</taxon>
        <taxon>Pseudomonadati</taxon>
        <taxon>Pseudomonadota</taxon>
        <taxon>Gammaproteobacteria</taxon>
        <taxon>Alteromonadales</taxon>
        <taxon>Colwelliaceae</taxon>
        <taxon>Thalassotalea</taxon>
    </lineage>
</organism>
<keyword evidence="3" id="KW-1185">Reference proteome</keyword>
<sequence length="147" mass="17088">MKIYIFIALSFLVFNTHSNENEMLFDEISQMDKVLFDAFNSCDLTVMGNVFSKELEFYHDKGGVSNYEQTMSASKSNCDKKLGLKRKLIKESLKVFPINNFGAIQEASHQFCHMEKGKNDCGIFKFIHIWKKDNLNWKLIRVVSYGH</sequence>
<evidence type="ECO:0000313" key="2">
    <source>
        <dbReference type="EMBL" id="GLX79459.1"/>
    </source>
</evidence>
<comment type="caution">
    <text evidence="2">The sequence shown here is derived from an EMBL/GenBank/DDBJ whole genome shotgun (WGS) entry which is preliminary data.</text>
</comment>
<dbReference type="SUPFAM" id="SSF54427">
    <property type="entry name" value="NTF2-like"/>
    <property type="match status" value="1"/>
</dbReference>
<dbReference type="EMBL" id="BSST01000001">
    <property type="protein sequence ID" value="GLX79459.1"/>
    <property type="molecule type" value="Genomic_DNA"/>
</dbReference>